<protein>
    <recommendedName>
        <fullName evidence="10">Protein TIC 22, chloroplastic</fullName>
    </recommendedName>
    <alternativeName>
        <fullName evidence="11">Translocon at the inner envelope membrane of chloroplasts 22</fullName>
    </alternativeName>
</protein>
<keyword evidence="4" id="KW-0653">Protein transport</keyword>
<evidence type="ECO:0000313" key="15">
    <source>
        <dbReference type="Proteomes" id="UP000012960"/>
    </source>
</evidence>
<evidence type="ECO:0000256" key="7">
    <source>
        <dbReference type="ARBA" id="ARBA00053802"/>
    </source>
</evidence>
<reference evidence="14" key="2">
    <citation type="submission" date="2021-05" db="UniProtKB">
        <authorList>
            <consortium name="EnsemblPlants"/>
        </authorList>
    </citation>
    <scope>IDENTIFICATION</scope>
    <source>
        <strain evidence="14">subsp. malaccensis</strain>
    </source>
</reference>
<evidence type="ECO:0000256" key="8">
    <source>
        <dbReference type="ARBA" id="ARBA00060366"/>
    </source>
</evidence>
<dbReference type="PANTHER" id="PTHR33926:SF4">
    <property type="entry name" value="PROTEIN TIC 22, CHLOROPLASTIC"/>
    <property type="match status" value="1"/>
</dbReference>
<evidence type="ECO:0000313" key="14">
    <source>
        <dbReference type="EnsemblPlants" id="Ma06_p32180.1"/>
    </source>
</evidence>
<evidence type="ECO:0000256" key="9">
    <source>
        <dbReference type="ARBA" id="ARBA00061192"/>
    </source>
</evidence>
<gene>
    <name evidence="13" type="ORF">GSMUA_178360.1</name>
</gene>
<keyword evidence="6" id="KW-0472">Membrane</keyword>
<evidence type="ECO:0000256" key="1">
    <source>
        <dbReference type="ARBA" id="ARBA00022448"/>
    </source>
</evidence>
<dbReference type="PANTHER" id="PTHR33926">
    <property type="entry name" value="PROTEIN TIC 22, CHLOROPLASTIC"/>
    <property type="match status" value="1"/>
</dbReference>
<comment type="similarity">
    <text evidence="9">Belongs to the Tic22 family.</text>
</comment>
<dbReference type="EnsemblPlants" id="Ma06_t32180.1">
    <property type="protein sequence ID" value="Ma06_p32180.1"/>
    <property type="gene ID" value="Ma06_g32180"/>
</dbReference>
<evidence type="ECO:0000256" key="11">
    <source>
        <dbReference type="ARBA" id="ARBA00082221"/>
    </source>
</evidence>
<evidence type="ECO:0000256" key="10">
    <source>
        <dbReference type="ARBA" id="ARBA00072390"/>
    </source>
</evidence>
<evidence type="ECO:0000256" key="2">
    <source>
        <dbReference type="ARBA" id="ARBA00022528"/>
    </source>
</evidence>
<comment type="subcellular location">
    <subcellularLocation>
        <location evidence="8">Plastid</location>
        <location evidence="8">Chloroplast intermembrane space</location>
        <topology evidence="8">Peripheral membrane protein</topology>
    </subcellularLocation>
</comment>
<keyword evidence="2" id="KW-0150">Chloroplast</keyword>
<dbReference type="EMBL" id="HG996471">
    <property type="protein sequence ID" value="CAG1848041.1"/>
    <property type="molecule type" value="Genomic_DNA"/>
</dbReference>
<organism evidence="14 15">
    <name type="scientific">Musa acuminata subsp. malaccensis</name>
    <name type="common">Wild banana</name>
    <name type="synonym">Musa malaccensis</name>
    <dbReference type="NCBI Taxonomy" id="214687"/>
    <lineage>
        <taxon>Eukaryota</taxon>
        <taxon>Viridiplantae</taxon>
        <taxon>Streptophyta</taxon>
        <taxon>Embryophyta</taxon>
        <taxon>Tracheophyta</taxon>
        <taxon>Spermatophyta</taxon>
        <taxon>Magnoliopsida</taxon>
        <taxon>Liliopsida</taxon>
        <taxon>Zingiberales</taxon>
        <taxon>Musaceae</taxon>
        <taxon>Musa</taxon>
    </lineage>
</organism>
<feature type="region of interest" description="Disordered" evidence="12">
    <location>
        <begin position="1"/>
        <end position="26"/>
    </location>
</feature>
<keyword evidence="5" id="KW-0809">Transit peptide</keyword>
<sequence>MPNAHPTLPVSAVPMEPSSPLSNPNPNPFAAAASFLRHHLSRLGSDLSAGVDHGRRLVRAVASPPPFAATSVGALAPEPARAEGKRAFDLALSPEYVAKTLAGTAVYTVSNSNNEFVLISDPNNSLRSLGILCFRQEDAQTLLAQVRLRQPILGKGARVVPITLDQVYMLKVEGIAFRFLPDPLQIKNALALKSLDVSRGFDGVPVFQSDLLVVKKKNKRYCPIYFQKEDIERELLKVSKASRGSGFSQNIMVGSLEDVLKKMEMNDKNSGWDDLIFIPPGKSYTEHINKVSA</sequence>
<dbReference type="GO" id="GO:0031972">
    <property type="term" value="C:chloroplast intermembrane space"/>
    <property type="evidence" value="ECO:0007669"/>
    <property type="project" value="UniProtKB-SubCell"/>
</dbReference>
<accession>A0A804JMS9</accession>
<evidence type="ECO:0000256" key="5">
    <source>
        <dbReference type="ARBA" id="ARBA00022946"/>
    </source>
</evidence>
<evidence type="ECO:0000313" key="13">
    <source>
        <dbReference type="EMBL" id="CAG1848041.1"/>
    </source>
</evidence>
<dbReference type="FunFam" id="3.40.1350.100:FF:000001">
    <property type="entry name" value="Protein TIC 22, chloroplastic"/>
    <property type="match status" value="1"/>
</dbReference>
<dbReference type="InterPro" id="IPR007378">
    <property type="entry name" value="Tic22-like"/>
</dbReference>
<dbReference type="FunCoup" id="A0A804JMS9">
    <property type="interactions" value="1402"/>
</dbReference>
<keyword evidence="1" id="KW-0813">Transport</keyword>
<reference evidence="13" key="1">
    <citation type="submission" date="2021-03" db="EMBL/GenBank/DDBJ databases">
        <authorList>
            <consortium name="Genoscope - CEA"/>
            <person name="William W."/>
        </authorList>
    </citation>
    <scope>NUCLEOTIDE SEQUENCE</scope>
    <source>
        <strain evidence="13">Doubled-haploid Pahang</strain>
    </source>
</reference>
<dbReference type="GO" id="GO:0015031">
    <property type="term" value="P:protein transport"/>
    <property type="evidence" value="ECO:0007669"/>
    <property type="project" value="UniProtKB-KW"/>
</dbReference>
<keyword evidence="15" id="KW-1185">Reference proteome</keyword>
<evidence type="ECO:0000256" key="6">
    <source>
        <dbReference type="ARBA" id="ARBA00023136"/>
    </source>
</evidence>
<dbReference type="Gene3D" id="3.40.1350.100">
    <property type="match status" value="2"/>
</dbReference>
<dbReference type="Gramene" id="Ma06_t32180.2">
    <property type="protein sequence ID" value="Ma06_p32180.2"/>
    <property type="gene ID" value="Ma06_g32180"/>
</dbReference>
<dbReference type="EnsemblPlants" id="Ma06_t32180.2">
    <property type="protein sequence ID" value="Ma06_p32180.2"/>
    <property type="gene ID" value="Ma06_g32180"/>
</dbReference>
<keyword evidence="3" id="KW-0934">Plastid</keyword>
<name>A0A804JMS9_MUSAM</name>
<dbReference type="OrthoDB" id="196308at2759"/>
<evidence type="ECO:0000256" key="4">
    <source>
        <dbReference type="ARBA" id="ARBA00022927"/>
    </source>
</evidence>
<evidence type="ECO:0000256" key="12">
    <source>
        <dbReference type="SAM" id="MobiDB-lite"/>
    </source>
</evidence>
<dbReference type="AlphaFoldDB" id="A0A804JMS9"/>
<proteinExistence type="inferred from homology"/>
<evidence type="ECO:0000256" key="3">
    <source>
        <dbReference type="ARBA" id="ARBA00022640"/>
    </source>
</evidence>
<dbReference type="Proteomes" id="UP000012960">
    <property type="component" value="Unplaced"/>
</dbReference>
<dbReference type="Pfam" id="PF04278">
    <property type="entry name" value="Tic22"/>
    <property type="match status" value="1"/>
</dbReference>
<dbReference type="Gramene" id="Ma06_t32180.1">
    <property type="protein sequence ID" value="Ma06_p32180.1"/>
    <property type="gene ID" value="Ma06_g32180"/>
</dbReference>
<dbReference type="OMA" id="DMIFIPP"/>
<comment type="function">
    <text evidence="7">Involved in protein precursor import into chloroplasts. Imported into the intermembrane space via the Toc translocon. May be involved in the import pathway used by proteins without a cleavable N-terminal pre-sequence.</text>
</comment>